<dbReference type="Proteomes" id="UP000447574">
    <property type="component" value="Unassembled WGS sequence"/>
</dbReference>
<dbReference type="EMBL" id="WIVU01000006">
    <property type="protein sequence ID" value="MQU05044.1"/>
    <property type="molecule type" value="Genomic_DNA"/>
</dbReference>
<dbReference type="Proteomes" id="UP000466863">
    <property type="component" value="Unassembled WGS sequence"/>
</dbReference>
<reference evidence="5 6" key="1">
    <citation type="submission" date="2019-10" db="EMBL/GenBank/DDBJ databases">
        <title>Evaluation of single-gene subtyping targets for Pseudomonas.</title>
        <authorList>
            <person name="Reichler S.J."/>
            <person name="Orsi R.H."/>
            <person name="Wiedmann M."/>
            <person name="Martin N.H."/>
            <person name="Murphy S.I."/>
        </authorList>
    </citation>
    <scope>NUCLEOTIDE SEQUENCE [LARGE SCALE GENOMIC DNA]</scope>
    <source>
        <strain evidence="2 8">FSL R10-1637</strain>
        <strain evidence="4 6">FSL R10-1876</strain>
        <strain evidence="3 7">FSL R10-2107</strain>
        <strain evidence="1 5">FSL R10-2932</strain>
    </source>
</reference>
<dbReference type="EMBL" id="WIVX01000003">
    <property type="protein sequence ID" value="MQU30096.1"/>
    <property type="molecule type" value="Genomic_DNA"/>
</dbReference>
<sequence length="96" mass="11007">MTITKRWRSVAERASEDLFAWSSFVAQTEFLWQNTALVEDGDAWQRVWFELEILNGLALAEWDDQGRPDDWSNSWAAGYRQEAAALTTELVSLLAP</sequence>
<evidence type="ECO:0000313" key="5">
    <source>
        <dbReference type="Proteomes" id="UP000447574"/>
    </source>
</evidence>
<dbReference type="AlphaFoldDB" id="A0A6A7ZAE3"/>
<evidence type="ECO:0000313" key="8">
    <source>
        <dbReference type="Proteomes" id="UP000478064"/>
    </source>
</evidence>
<gene>
    <name evidence="2" type="ORF">GHO27_05040</name>
    <name evidence="4" type="ORF">GHO28_08835</name>
    <name evidence="3" type="ORF">GHO30_01560</name>
    <name evidence="1" type="ORF">GHO37_08945</name>
</gene>
<evidence type="ECO:0000313" key="4">
    <source>
        <dbReference type="EMBL" id="MQU42616.1"/>
    </source>
</evidence>
<protein>
    <submittedName>
        <fullName evidence="3">Uncharacterized protein</fullName>
    </submittedName>
</protein>
<evidence type="ECO:0000313" key="2">
    <source>
        <dbReference type="EMBL" id="MQU05044.1"/>
    </source>
</evidence>
<evidence type="ECO:0000313" key="6">
    <source>
        <dbReference type="Proteomes" id="UP000466863"/>
    </source>
</evidence>
<evidence type="ECO:0000313" key="1">
    <source>
        <dbReference type="EMBL" id="MQT74430.1"/>
    </source>
</evidence>
<dbReference type="EMBL" id="WIVV01000030">
    <property type="protein sequence ID" value="MQU42616.1"/>
    <property type="molecule type" value="Genomic_DNA"/>
</dbReference>
<dbReference type="Proteomes" id="UP000478064">
    <property type="component" value="Unassembled WGS sequence"/>
</dbReference>
<dbReference type="Proteomes" id="UP000470186">
    <property type="component" value="Unassembled WGS sequence"/>
</dbReference>
<name>A0A6A7ZAE3_9PSED</name>
<dbReference type="EMBL" id="WIWF01000025">
    <property type="protein sequence ID" value="MQT74430.1"/>
    <property type="molecule type" value="Genomic_DNA"/>
</dbReference>
<dbReference type="RefSeq" id="WP_048389828.1">
    <property type="nucleotide sequence ID" value="NZ_CAUQEU010000002.1"/>
</dbReference>
<comment type="caution">
    <text evidence="3">The sequence shown here is derived from an EMBL/GenBank/DDBJ whole genome shotgun (WGS) entry which is preliminary data.</text>
</comment>
<accession>A0A6A7ZAE3</accession>
<evidence type="ECO:0000313" key="7">
    <source>
        <dbReference type="Proteomes" id="UP000470186"/>
    </source>
</evidence>
<proteinExistence type="predicted"/>
<evidence type="ECO:0000313" key="3">
    <source>
        <dbReference type="EMBL" id="MQU30096.1"/>
    </source>
</evidence>
<keyword evidence="7" id="KW-1185">Reference proteome</keyword>
<organism evidence="3 7">
    <name type="scientific">Pseudomonas helleri</name>
    <dbReference type="NCBI Taxonomy" id="1608996"/>
    <lineage>
        <taxon>Bacteria</taxon>
        <taxon>Pseudomonadati</taxon>
        <taxon>Pseudomonadota</taxon>
        <taxon>Gammaproteobacteria</taxon>
        <taxon>Pseudomonadales</taxon>
        <taxon>Pseudomonadaceae</taxon>
        <taxon>Pseudomonas</taxon>
    </lineage>
</organism>